<name>A0A9E2KCA4_9FIRM</name>
<evidence type="ECO:0000313" key="1">
    <source>
        <dbReference type="EMBL" id="MBU3804097.1"/>
    </source>
</evidence>
<dbReference type="EMBL" id="JAHLFQ010000109">
    <property type="protein sequence ID" value="MBU3804097.1"/>
    <property type="molecule type" value="Genomic_DNA"/>
</dbReference>
<proteinExistence type="predicted"/>
<protein>
    <submittedName>
        <fullName evidence="1">Uncharacterized protein</fullName>
    </submittedName>
</protein>
<reference evidence="1" key="1">
    <citation type="journal article" date="2021" name="PeerJ">
        <title>Extensive microbial diversity within the chicken gut microbiome revealed by metagenomics and culture.</title>
        <authorList>
            <person name="Gilroy R."/>
            <person name="Ravi A."/>
            <person name="Getino M."/>
            <person name="Pursley I."/>
            <person name="Horton D.L."/>
            <person name="Alikhan N.F."/>
            <person name="Baker D."/>
            <person name="Gharbi K."/>
            <person name="Hall N."/>
            <person name="Watson M."/>
            <person name="Adriaenssens E.M."/>
            <person name="Foster-Nyarko E."/>
            <person name="Jarju S."/>
            <person name="Secka A."/>
            <person name="Antonio M."/>
            <person name="Oren A."/>
            <person name="Chaudhuri R.R."/>
            <person name="La Ragione R."/>
            <person name="Hildebrand F."/>
            <person name="Pallen M.J."/>
        </authorList>
    </citation>
    <scope>NUCLEOTIDE SEQUENCE</scope>
    <source>
        <strain evidence="1">B5-657</strain>
    </source>
</reference>
<gene>
    <name evidence="1" type="ORF">H9872_04990</name>
</gene>
<dbReference type="AlphaFoldDB" id="A0A9E2KCA4"/>
<dbReference type="Proteomes" id="UP000824229">
    <property type="component" value="Unassembled WGS sequence"/>
</dbReference>
<reference evidence="1" key="2">
    <citation type="submission" date="2021-04" db="EMBL/GenBank/DDBJ databases">
        <authorList>
            <person name="Gilroy R."/>
        </authorList>
    </citation>
    <scope>NUCLEOTIDE SEQUENCE</scope>
    <source>
        <strain evidence="1">B5-657</strain>
    </source>
</reference>
<sequence>MGKYRNLEAVKAYIDENENRLKSCKHHEFQRPNNDSLYNFTYICRHCGGRVDLMAKTYYEIGYQHGRQA</sequence>
<evidence type="ECO:0000313" key="2">
    <source>
        <dbReference type="Proteomes" id="UP000824229"/>
    </source>
</evidence>
<organism evidence="1 2">
    <name type="scientific">Candidatus Cellulosilyticum pullistercoris</name>
    <dbReference type="NCBI Taxonomy" id="2838521"/>
    <lineage>
        <taxon>Bacteria</taxon>
        <taxon>Bacillati</taxon>
        <taxon>Bacillota</taxon>
        <taxon>Clostridia</taxon>
        <taxon>Lachnospirales</taxon>
        <taxon>Cellulosilyticaceae</taxon>
        <taxon>Cellulosilyticum</taxon>
    </lineage>
</organism>
<comment type="caution">
    <text evidence="1">The sequence shown here is derived from an EMBL/GenBank/DDBJ whole genome shotgun (WGS) entry which is preliminary data.</text>
</comment>
<accession>A0A9E2KCA4</accession>